<dbReference type="EMBL" id="CM017872">
    <property type="protein sequence ID" value="KAG1327693.1"/>
    <property type="molecule type" value="Genomic_DNA"/>
</dbReference>
<sequence length="161" mass="17290">MNFPPLNRLLGLCSTHNRSTSFHPTEAEAEAAAAAAAFRDNPRINYHKCASKYINHIFIYTGFCLVIINIFTVCSIFAVACIIFNPAAAAFRDSSCANSITSIFISDDSSGKHAVYPVDTTFIHNDSCCCWVVDVLIVIDTGSSKCAIYATFAGSIGSNSG</sequence>
<dbReference type="AlphaFoldDB" id="A0A8K0HWZ1"/>
<comment type="caution">
    <text evidence="2">The sequence shown here is derived from an EMBL/GenBank/DDBJ whole genome shotgun (WGS) entry which is preliminary data.</text>
</comment>
<reference evidence="2" key="2">
    <citation type="submission" date="2019-07" db="EMBL/GenBank/DDBJ databases">
        <authorList>
            <person name="Yang Y."/>
            <person name="Bocs S."/>
            <person name="Baudouin L."/>
        </authorList>
    </citation>
    <scope>NUCLEOTIDE SEQUENCE</scope>
    <source>
        <tissue evidence="2">Spear leaf of Hainan Tall coconut</tissue>
    </source>
</reference>
<keyword evidence="1" id="KW-0812">Transmembrane</keyword>
<proteinExistence type="predicted"/>
<evidence type="ECO:0000313" key="3">
    <source>
        <dbReference type="Proteomes" id="UP000797356"/>
    </source>
</evidence>
<gene>
    <name evidence="2" type="ORF">COCNU_01G016270</name>
</gene>
<dbReference type="Proteomes" id="UP000797356">
    <property type="component" value="Chromosome 1"/>
</dbReference>
<name>A0A8K0HWZ1_COCNU</name>
<organism evidence="2 3">
    <name type="scientific">Cocos nucifera</name>
    <name type="common">Coconut palm</name>
    <dbReference type="NCBI Taxonomy" id="13894"/>
    <lineage>
        <taxon>Eukaryota</taxon>
        <taxon>Viridiplantae</taxon>
        <taxon>Streptophyta</taxon>
        <taxon>Embryophyta</taxon>
        <taxon>Tracheophyta</taxon>
        <taxon>Spermatophyta</taxon>
        <taxon>Magnoliopsida</taxon>
        <taxon>Liliopsida</taxon>
        <taxon>Arecaceae</taxon>
        <taxon>Arecoideae</taxon>
        <taxon>Cocoseae</taxon>
        <taxon>Attaleinae</taxon>
        <taxon>Cocos</taxon>
    </lineage>
</organism>
<keyword evidence="1" id="KW-0472">Membrane</keyword>
<keyword evidence="1" id="KW-1133">Transmembrane helix</keyword>
<keyword evidence="3" id="KW-1185">Reference proteome</keyword>
<evidence type="ECO:0000313" key="2">
    <source>
        <dbReference type="EMBL" id="KAG1327693.1"/>
    </source>
</evidence>
<reference evidence="2" key="1">
    <citation type="journal article" date="2017" name="Gigascience">
        <title>The genome draft of coconut (Cocos nucifera).</title>
        <authorList>
            <person name="Xiao Y."/>
            <person name="Xu P."/>
            <person name="Fan H."/>
            <person name="Baudouin L."/>
            <person name="Xia W."/>
            <person name="Bocs S."/>
            <person name="Xu J."/>
            <person name="Li Q."/>
            <person name="Guo A."/>
            <person name="Zhou L."/>
            <person name="Li J."/>
            <person name="Wu Y."/>
            <person name="Ma Z."/>
            <person name="Armero A."/>
            <person name="Issali A.E."/>
            <person name="Liu N."/>
            <person name="Peng M."/>
            <person name="Yang Y."/>
        </authorList>
    </citation>
    <scope>NUCLEOTIDE SEQUENCE</scope>
    <source>
        <tissue evidence="2">Spear leaf of Hainan Tall coconut</tissue>
    </source>
</reference>
<evidence type="ECO:0000256" key="1">
    <source>
        <dbReference type="SAM" id="Phobius"/>
    </source>
</evidence>
<protein>
    <submittedName>
        <fullName evidence="2">Uncharacterized protein</fullName>
    </submittedName>
</protein>
<feature type="transmembrane region" description="Helical" evidence="1">
    <location>
        <begin position="57"/>
        <end position="84"/>
    </location>
</feature>
<accession>A0A8K0HWZ1</accession>